<feature type="compositionally biased region" description="Basic and acidic residues" evidence="1">
    <location>
        <begin position="1631"/>
        <end position="1646"/>
    </location>
</feature>
<accession>A0A9Q8W9F0</accession>
<evidence type="ECO:0000313" key="2">
    <source>
        <dbReference type="EMBL" id="UQC74916.1"/>
    </source>
</evidence>
<dbReference type="GeneID" id="73335618"/>
<dbReference type="RefSeq" id="XP_049136565.1">
    <property type="nucleotide sequence ID" value="XM_049280608.1"/>
</dbReference>
<reference evidence="2" key="1">
    <citation type="journal article" date="2021" name="Mol. Plant Microbe Interact.">
        <title>Complete Genome Sequence of the Plant-Pathogenic Fungus Colletotrichum lupini.</title>
        <authorList>
            <person name="Baroncelli R."/>
            <person name="Pensec F."/>
            <person name="Da Lio D."/>
            <person name="Boufleur T."/>
            <person name="Vicente I."/>
            <person name="Sarrocco S."/>
            <person name="Picot A."/>
            <person name="Baraldi E."/>
            <person name="Sukno S."/>
            <person name="Thon M."/>
            <person name="Le Floch G."/>
        </authorList>
    </citation>
    <scope>NUCLEOTIDE SEQUENCE</scope>
    <source>
        <strain evidence="2">IMI 504893</strain>
    </source>
</reference>
<dbReference type="Proteomes" id="UP000830671">
    <property type="component" value="Chromosome 1"/>
</dbReference>
<organism evidence="2 3">
    <name type="scientific">Colletotrichum lupini</name>
    <dbReference type="NCBI Taxonomy" id="145971"/>
    <lineage>
        <taxon>Eukaryota</taxon>
        <taxon>Fungi</taxon>
        <taxon>Dikarya</taxon>
        <taxon>Ascomycota</taxon>
        <taxon>Pezizomycotina</taxon>
        <taxon>Sordariomycetes</taxon>
        <taxon>Hypocreomycetidae</taxon>
        <taxon>Glomerellales</taxon>
        <taxon>Glomerellaceae</taxon>
        <taxon>Colletotrichum</taxon>
        <taxon>Colletotrichum acutatum species complex</taxon>
    </lineage>
</organism>
<sequence>MLCQRQTHLKVLSENASLTWDLGELLLAFPVEASAHCGLQLPALCDGIVSGRPLPEVNELRWESRGVIISLCVDSSKWKVQVVLYLPTASAERLPEFQWLPSISSISTRHCHRSTLLRLSMSNALDLASPKAIIQDTRLDSTYSVPLQLRLACLDWRPRQDALRCKGPLQFVNLIHAASTGVGSMHPARCPPACFAALHCVQPTEYRYAYAYTVLGIRASRLERRRQLQAQACWSEYQLRGFAVASYNATVTSASQSSHPSQVFLDFGKPEPRLTTSPHREALRQKGQHRGNQTFCHQTRLMICCPVRGMEYRHRSSRSSNPELFSSVVSVVAPQHAMPSSRPLKPFAPVRGNCRMRDALFRSLTLTEPTEYCTPIHDLRCSIPAFTSPRSAANTYIRSTTCIIAAAAPIKPVRPSCGSNPLLTHTGSLALLRRPQSQGRAAIVPKLAHWPRAGSWNYIPSPTRFELALHKYNIRTRCRNRTCGTPKCTTPSRVPPRTLGELLGADLRASHHNGPHLDPTNTESEGAFFQGLAVFEVLPRAAQGCPFVNGTRPLKPAGLTGGAGEITPNEAWPRSWKPCSLSRFAGKSSSGRSGSDKIVSGSQQRGRDSYFLLITKPQLWHPLVAIDATEIRRALEGSGKYRLPETRSGPSHNPTICLNKGQLMYGADLPYFSSGTARRSWNPVRPQNQPKRRCRIVGLEARSGQRSLETETVEAEISILTLPACTAFIAGQIWSPKKRENSSQKLSADKREEWILLQPYAPWNLRWAPCDLPLSEAQGLVTRGMRLLFFPSSPSINQSTRPACHMVHAHAPQLDPNDESVWNKDVSLRARPRGENVGRPGTRPEPEALARYPGKGLVTEREDHVTVRDALAPRLDLSMVCERDFAYSQTGWEMISATTTTTRRSEIWTGPGNDRITDAAKRMLYEYRLPYRAFRGARARGRRGFLLYHNDTKTKNIIRLNRHRGAPNTIAQVIKVVNTKFFQALEMKILQAWLSLAAHLPTLTGSCSVTSNRLPQLALQMGYLTTLPHPCHIHSFHFILAFHPPTLEDDLQSCDGSAGFLHNHIRTAGTARARGSLISGDKSAIDMPCSFGSVSGRERLKPFVPPSQAMKAGQGQLPGPHVSFTLHVGDLGCLEFGLLPLDAYPPQDNNVYLCVTSLLGTRYSHSCPSKLPTALTVYCRPSYSVVDYLWEVFGILDKNYTPEGSKRQDIKIPDAKAMNKFSGLHLSANSAQAMATLQVVACLHCTLEPETPAYARVAKKRILNNVPRTRGDGIIWSCPSTAHFYCMTMQQQFPGFLMPSYRFSAMWQGYPARRSIVQLRSRPSDAPQPGDMSLAAWRMAGVFDQWQSAASAPSQLPFFCSRMSFFLPRVSMTAASASHLLGSRDGGTFPCLSQRLDPPSIRRQLHYLPGLGTPALHCTGGSWVYLSAIERPLFIGIPPRFLFVNFALFGPFIGQHLSYGNASEAAKRYLLTSPPPQLQQQQQPATPSVTERIQASLLHLSPPPPPLLRYQHPTRIPGYLRSPYFYATQPEENRMPAYPHPTLPGPDLPPPISPIEWPRTTAVEGGWITKSSLNTPPRPSFDWPTLLNLPNFPSRPPRTSPDQARPDKGTVSLHENEKRQQYPVSSFSRDSTVRNDRAASDLRDREGHGASLTVHLQGCRARRRYLAKASKPFLTLLPSPCRLHSPSLHYSIPCLALPYLASDEALDHTAPVPLCTTHPQRPGEAWIIHSLQLSNLVSFFPIPSNPLLLSFPSILIHELPSSSSSWSFIFFHWRRIQGRFLSNIGYDLPGRRLPHLYQISISNNKIDVAAASASTPVARFRFAPTPHPPPTITLTRIHSITEASLAVPGNVNENNVDQRIDLQIQLYLLFFPLPEIARYVGASKSARSERHPRASDHEARHCRYCCCRRLAVVCRQVCLPVLRCAVFPRFVTHRLSRSRW</sequence>
<feature type="compositionally biased region" description="Basic and acidic residues" evidence="1">
    <location>
        <begin position="1604"/>
        <end position="1620"/>
    </location>
</feature>
<dbReference type="EMBL" id="CP019471">
    <property type="protein sequence ID" value="UQC74916.1"/>
    <property type="molecule type" value="Genomic_DNA"/>
</dbReference>
<proteinExistence type="predicted"/>
<feature type="region of interest" description="Disordered" evidence="1">
    <location>
        <begin position="583"/>
        <end position="602"/>
    </location>
</feature>
<evidence type="ECO:0000313" key="3">
    <source>
        <dbReference type="Proteomes" id="UP000830671"/>
    </source>
</evidence>
<keyword evidence="3" id="KW-1185">Reference proteome</keyword>
<dbReference type="KEGG" id="clup:CLUP02_01568"/>
<feature type="region of interest" description="Disordered" evidence="1">
    <location>
        <begin position="1569"/>
        <end position="1646"/>
    </location>
</feature>
<name>A0A9Q8W9F0_9PEZI</name>
<protein>
    <submittedName>
        <fullName evidence="2">Uncharacterized protein</fullName>
    </submittedName>
</protein>
<gene>
    <name evidence="2" type="ORF">CLUP02_01568</name>
</gene>
<evidence type="ECO:0000256" key="1">
    <source>
        <dbReference type="SAM" id="MobiDB-lite"/>
    </source>
</evidence>